<keyword evidence="2" id="KW-1185">Reference proteome</keyword>
<dbReference type="EMBL" id="JANAVB010038847">
    <property type="protein sequence ID" value="KAJ6800336.1"/>
    <property type="molecule type" value="Genomic_DNA"/>
</dbReference>
<accession>A0AAX6E8C8</accession>
<protein>
    <submittedName>
        <fullName evidence="1">Basic proline-rich protein-like</fullName>
    </submittedName>
</protein>
<gene>
    <name evidence="1" type="ORF">M6B38_203205</name>
</gene>
<name>A0AAX6E8C8_IRIPA</name>
<sequence length="92" mass="9811">MDRAVTGGGDEVASTHGCMDAVVLARARRSAVSGLHAWSDLHEMRQSKRSTAVELARQLLRWSAPPVGTWLLGGGWVDVSGIVGHGIDFCNL</sequence>
<proteinExistence type="predicted"/>
<dbReference type="AlphaFoldDB" id="A0AAX6E8C8"/>
<reference evidence="1" key="2">
    <citation type="submission" date="2023-04" db="EMBL/GenBank/DDBJ databases">
        <authorList>
            <person name="Bruccoleri R.E."/>
            <person name="Oakeley E.J."/>
            <person name="Faust A.-M."/>
            <person name="Dessus-Babus S."/>
            <person name="Altorfer M."/>
            <person name="Burckhardt D."/>
            <person name="Oertli M."/>
            <person name="Naumann U."/>
            <person name="Petersen F."/>
            <person name="Wong J."/>
        </authorList>
    </citation>
    <scope>NUCLEOTIDE SEQUENCE</scope>
    <source>
        <strain evidence="1">GSM-AAB239-AS_SAM_17_03QT</strain>
        <tissue evidence="1">Leaf</tissue>
    </source>
</reference>
<evidence type="ECO:0000313" key="2">
    <source>
        <dbReference type="Proteomes" id="UP001140949"/>
    </source>
</evidence>
<dbReference type="Proteomes" id="UP001140949">
    <property type="component" value="Unassembled WGS sequence"/>
</dbReference>
<evidence type="ECO:0000313" key="1">
    <source>
        <dbReference type="EMBL" id="KAJ6800336.1"/>
    </source>
</evidence>
<organism evidence="1 2">
    <name type="scientific">Iris pallida</name>
    <name type="common">Sweet iris</name>
    <dbReference type="NCBI Taxonomy" id="29817"/>
    <lineage>
        <taxon>Eukaryota</taxon>
        <taxon>Viridiplantae</taxon>
        <taxon>Streptophyta</taxon>
        <taxon>Embryophyta</taxon>
        <taxon>Tracheophyta</taxon>
        <taxon>Spermatophyta</taxon>
        <taxon>Magnoliopsida</taxon>
        <taxon>Liliopsida</taxon>
        <taxon>Asparagales</taxon>
        <taxon>Iridaceae</taxon>
        <taxon>Iridoideae</taxon>
        <taxon>Irideae</taxon>
        <taxon>Iris</taxon>
    </lineage>
</organism>
<comment type="caution">
    <text evidence="1">The sequence shown here is derived from an EMBL/GenBank/DDBJ whole genome shotgun (WGS) entry which is preliminary data.</text>
</comment>
<reference evidence="1" key="1">
    <citation type="journal article" date="2023" name="GigaByte">
        <title>Genome assembly of the bearded iris, Iris pallida Lam.</title>
        <authorList>
            <person name="Bruccoleri R.E."/>
            <person name="Oakeley E.J."/>
            <person name="Faust A.M.E."/>
            <person name="Altorfer M."/>
            <person name="Dessus-Babus S."/>
            <person name="Burckhardt D."/>
            <person name="Oertli M."/>
            <person name="Naumann U."/>
            <person name="Petersen F."/>
            <person name="Wong J."/>
        </authorList>
    </citation>
    <scope>NUCLEOTIDE SEQUENCE</scope>
    <source>
        <strain evidence="1">GSM-AAB239-AS_SAM_17_03QT</strain>
    </source>
</reference>